<feature type="transmembrane region" description="Helical" evidence="7">
    <location>
        <begin position="555"/>
        <end position="577"/>
    </location>
</feature>
<dbReference type="InterPro" id="IPR018617">
    <property type="entry name" value="Ima1_N"/>
</dbReference>
<dbReference type="InterPro" id="IPR042321">
    <property type="entry name" value="Ima1"/>
</dbReference>
<evidence type="ECO:0000256" key="3">
    <source>
        <dbReference type="ARBA" id="ARBA00022989"/>
    </source>
</evidence>
<organism evidence="9 10">
    <name type="scientific">Cryptococcus floricola</name>
    <dbReference type="NCBI Taxonomy" id="2591691"/>
    <lineage>
        <taxon>Eukaryota</taxon>
        <taxon>Fungi</taxon>
        <taxon>Dikarya</taxon>
        <taxon>Basidiomycota</taxon>
        <taxon>Agaricomycotina</taxon>
        <taxon>Tremellomycetes</taxon>
        <taxon>Tremellales</taxon>
        <taxon>Cryptococcaceae</taxon>
        <taxon>Cryptococcus</taxon>
    </lineage>
</organism>
<evidence type="ECO:0000313" key="10">
    <source>
        <dbReference type="Proteomes" id="UP000322245"/>
    </source>
</evidence>
<feature type="transmembrane region" description="Helical" evidence="7">
    <location>
        <begin position="520"/>
        <end position="543"/>
    </location>
</feature>
<keyword evidence="5" id="KW-0539">Nucleus</keyword>
<proteinExistence type="predicted"/>
<protein>
    <recommendedName>
        <fullName evidence="8">Ima1 N-terminal domain-containing protein</fullName>
    </recommendedName>
</protein>
<dbReference type="EMBL" id="NIDF01000097">
    <property type="protein sequence ID" value="TYJ53231.1"/>
    <property type="molecule type" value="Genomic_DNA"/>
</dbReference>
<dbReference type="GO" id="GO:0044732">
    <property type="term" value="C:mitotic spindle pole body"/>
    <property type="evidence" value="ECO:0007669"/>
    <property type="project" value="TreeGrafter"/>
</dbReference>
<feature type="domain" description="Ima1 N-terminal" evidence="8">
    <location>
        <begin position="46"/>
        <end position="165"/>
    </location>
</feature>
<evidence type="ECO:0000256" key="4">
    <source>
        <dbReference type="ARBA" id="ARBA00023136"/>
    </source>
</evidence>
<dbReference type="GO" id="GO:0034992">
    <property type="term" value="C:microtubule organizing center attachment site"/>
    <property type="evidence" value="ECO:0007669"/>
    <property type="project" value="TreeGrafter"/>
</dbReference>
<keyword evidence="4 7" id="KW-0472">Membrane</keyword>
<comment type="caution">
    <text evidence="9">The sequence shown here is derived from an EMBL/GenBank/DDBJ whole genome shotgun (WGS) entry which is preliminary data.</text>
</comment>
<evidence type="ECO:0000313" key="9">
    <source>
        <dbReference type="EMBL" id="TYJ53231.1"/>
    </source>
</evidence>
<reference evidence="9 10" key="1">
    <citation type="submission" date="2017-05" db="EMBL/GenBank/DDBJ databases">
        <title>The Genome Sequence of Tsuchiyaea wingfieldii DSM 27421.</title>
        <authorList>
            <person name="Cuomo C."/>
            <person name="Passer A."/>
            <person name="Billmyre B."/>
            <person name="Heitman J."/>
        </authorList>
    </citation>
    <scope>NUCLEOTIDE SEQUENCE [LARGE SCALE GENOMIC DNA]</scope>
    <source>
        <strain evidence="9 10">DSM 27421</strain>
    </source>
</reference>
<gene>
    <name evidence="9" type="ORF">B9479_006154</name>
</gene>
<feature type="transmembrane region" description="Helical" evidence="7">
    <location>
        <begin position="300"/>
        <end position="323"/>
    </location>
</feature>
<comment type="subcellular location">
    <subcellularLocation>
        <location evidence="1">Nucleus inner membrane</location>
        <topology evidence="1">Multi-pass membrane protein</topology>
    </subcellularLocation>
</comment>
<evidence type="ECO:0000256" key="6">
    <source>
        <dbReference type="SAM" id="MobiDB-lite"/>
    </source>
</evidence>
<keyword evidence="3 7" id="KW-1133">Transmembrane helix</keyword>
<dbReference type="GO" id="GO:0005637">
    <property type="term" value="C:nuclear inner membrane"/>
    <property type="evidence" value="ECO:0007669"/>
    <property type="project" value="UniProtKB-SubCell"/>
</dbReference>
<accession>A0A5D3ASP7</accession>
<dbReference type="Proteomes" id="UP000322245">
    <property type="component" value="Unassembled WGS sequence"/>
</dbReference>
<name>A0A5D3ASP7_9TREE</name>
<dbReference type="GO" id="GO:0071765">
    <property type="term" value="P:nuclear inner membrane organization"/>
    <property type="evidence" value="ECO:0007669"/>
    <property type="project" value="InterPro"/>
</dbReference>
<evidence type="ECO:0000256" key="1">
    <source>
        <dbReference type="ARBA" id="ARBA00004473"/>
    </source>
</evidence>
<evidence type="ECO:0000256" key="7">
    <source>
        <dbReference type="SAM" id="Phobius"/>
    </source>
</evidence>
<dbReference type="GO" id="GO:0034506">
    <property type="term" value="C:chromosome, centromeric core domain"/>
    <property type="evidence" value="ECO:0007669"/>
    <property type="project" value="TreeGrafter"/>
</dbReference>
<feature type="region of interest" description="Disordered" evidence="6">
    <location>
        <begin position="410"/>
        <end position="462"/>
    </location>
</feature>
<evidence type="ECO:0000256" key="2">
    <source>
        <dbReference type="ARBA" id="ARBA00022692"/>
    </source>
</evidence>
<evidence type="ECO:0000259" key="8">
    <source>
        <dbReference type="Pfam" id="PF09779"/>
    </source>
</evidence>
<feature type="transmembrane region" description="Helical" evidence="7">
    <location>
        <begin position="589"/>
        <end position="609"/>
    </location>
</feature>
<feature type="transmembrane region" description="Helical" evidence="7">
    <location>
        <begin position="329"/>
        <end position="349"/>
    </location>
</feature>
<keyword evidence="2 7" id="KW-0812">Transmembrane</keyword>
<sequence>MPLLRSSTRPAPVQCFFCLSTTILPPHTDPAPGTGSGKGIAPAGTKWNWQCERCNCWNIRDASGEMVSDIPAMHNSNYNTGSFSLRGRCPQPSSNHLPTLPSTASSTPFCRNCLANQTLIMNLLANYLPDDDDPTYPQLSSHLPAYVQSLHSRYPPVCPNCQPGVDDILQKADQKAQMEAWGSALNRGKRKAIEEVNPGGGVGHGAWDVGKGDVFIWALKGVLWTWGLGQSLCTGVLLVTSSHEFSRECLDRSVPFAPRLSFATFMMSFHLLSIFWIAWDPSWFRRMRRRDRTKVIGRDTWVRNMLVIMLLRITTCVALRLSTAFAPVAFARVTFVSEIALFIHALLSIRITEPIPIKLIRPVSLNPSTHAQVATVAPNPTGLSTLSLSSNPPASHNPIFGQTSLLATLPSPTRDAASEPMDWEPSPSVSRGSFIRPSGWDGVEDEDEDGSTPPRKSDWDSFATNRQRMFPSNDETGLEHLLSGWGIGGQGASDEGSAPKVQNVRQEDVIKKQGWTLPKLVQVITFFFFTLRLGFMLFMPLLLTPPSEQIVSHLGRFSILLLSLELALTGMRMHFLLAPGARQASLLNVGLAIFDAVLRVMALSGHGFLDDMLARTNPVQTLGGEVGVRGRSLEWAFWGFLDLVGLSV</sequence>
<dbReference type="Pfam" id="PF09779">
    <property type="entry name" value="Ima1_N"/>
    <property type="match status" value="1"/>
</dbReference>
<evidence type="ECO:0000256" key="5">
    <source>
        <dbReference type="ARBA" id="ARBA00023242"/>
    </source>
</evidence>
<feature type="transmembrane region" description="Helical" evidence="7">
    <location>
        <begin position="260"/>
        <end position="279"/>
    </location>
</feature>
<dbReference type="AlphaFoldDB" id="A0A5D3ASP7"/>
<dbReference type="PANTHER" id="PTHR28538:SF1">
    <property type="entry name" value="INTEGRAL INNER NUCLEAR MEMBRANE PROTEIN IMA1"/>
    <property type="match status" value="1"/>
</dbReference>
<keyword evidence="10" id="KW-1185">Reference proteome</keyword>
<dbReference type="PANTHER" id="PTHR28538">
    <property type="entry name" value="INTEGRAL INNER NUCLEAR MEMBRANE PROTEIN IMA1"/>
    <property type="match status" value="1"/>
</dbReference>